<dbReference type="InterPro" id="IPR004302">
    <property type="entry name" value="Cellulose/chitin-bd_N"/>
</dbReference>
<reference evidence="3" key="2">
    <citation type="submission" date="2021-08" db="EMBL/GenBank/DDBJ databases">
        <authorList>
            <person name="Eriksson T."/>
        </authorList>
    </citation>
    <scope>NUCLEOTIDE SEQUENCE</scope>
    <source>
        <strain evidence="3">Stoneville</strain>
        <tissue evidence="3">Whole head</tissue>
    </source>
</reference>
<feature type="region of interest" description="Disordered" evidence="1">
    <location>
        <begin position="40"/>
        <end position="72"/>
    </location>
</feature>
<evidence type="ECO:0000313" key="3">
    <source>
        <dbReference type="EMBL" id="KAH0811090.1"/>
    </source>
</evidence>
<comment type="caution">
    <text evidence="3">The sequence shown here is derived from an EMBL/GenBank/DDBJ whole genome shotgun (WGS) entry which is preliminary data.</text>
</comment>
<gene>
    <name evidence="3" type="ORF">GEV33_011703</name>
</gene>
<dbReference type="Pfam" id="PF03067">
    <property type="entry name" value="LPMO_10"/>
    <property type="match status" value="1"/>
</dbReference>
<reference evidence="3" key="1">
    <citation type="journal article" date="2020" name="J Insects Food Feed">
        <title>The yellow mealworm (Tenebrio molitor) genome: a resource for the emerging insects as food and feed industry.</title>
        <authorList>
            <person name="Eriksson T."/>
            <person name="Andere A."/>
            <person name="Kelstrup H."/>
            <person name="Emery V."/>
            <person name="Picard C."/>
        </authorList>
    </citation>
    <scope>NUCLEOTIDE SEQUENCE</scope>
    <source>
        <strain evidence="3">Stoneville</strain>
        <tissue evidence="3">Whole head</tissue>
    </source>
</reference>
<proteinExistence type="predicted"/>
<dbReference type="EMBL" id="JABDTM020027043">
    <property type="protein sequence ID" value="KAH0811090.1"/>
    <property type="molecule type" value="Genomic_DNA"/>
</dbReference>
<evidence type="ECO:0000313" key="4">
    <source>
        <dbReference type="Proteomes" id="UP000719412"/>
    </source>
</evidence>
<evidence type="ECO:0000256" key="1">
    <source>
        <dbReference type="SAM" id="MobiDB-lite"/>
    </source>
</evidence>
<evidence type="ECO:0000259" key="2">
    <source>
        <dbReference type="Pfam" id="PF03067"/>
    </source>
</evidence>
<organism evidence="3 4">
    <name type="scientific">Tenebrio molitor</name>
    <name type="common">Yellow mealworm beetle</name>
    <dbReference type="NCBI Taxonomy" id="7067"/>
    <lineage>
        <taxon>Eukaryota</taxon>
        <taxon>Metazoa</taxon>
        <taxon>Ecdysozoa</taxon>
        <taxon>Arthropoda</taxon>
        <taxon>Hexapoda</taxon>
        <taxon>Insecta</taxon>
        <taxon>Pterygota</taxon>
        <taxon>Neoptera</taxon>
        <taxon>Endopterygota</taxon>
        <taxon>Coleoptera</taxon>
        <taxon>Polyphaga</taxon>
        <taxon>Cucujiformia</taxon>
        <taxon>Tenebrionidae</taxon>
        <taxon>Tenebrio</taxon>
    </lineage>
</organism>
<protein>
    <recommendedName>
        <fullName evidence="2">Chitin-binding type-4 domain-containing protein</fullName>
    </recommendedName>
</protein>
<name>A0A8J6H3F7_TENMO</name>
<accession>A0A8J6H3F7</accession>
<keyword evidence="4" id="KW-1185">Reference proteome</keyword>
<dbReference type="Proteomes" id="UP000719412">
    <property type="component" value="Unassembled WGS sequence"/>
</dbReference>
<feature type="domain" description="Chitin-binding type-4" evidence="2">
    <location>
        <begin position="200"/>
        <end position="391"/>
    </location>
</feature>
<sequence>MTHKPINRLTLSTNYPILEQWNFIGTLIAVANLNSAEQYRDRLPSPPSNTLTKTAKTNMRTTADHNNKSKPGVTPFEPKIFQKWYQIIDTPLLHQHVTTALKVHLFSCRSFWRRPESCRCSFSTQSVFTPRNPPRNSLLLSKPAPTLSLTFQNSTSWDGVRRRSAPIINPGPVRGKFLEMLVLVSRFLVGLHLCSLVRGHGRLMDPPARNSMWRFGFPNPVNYNDNELFCGGYAVQWEQNNGKCGLCGDPHHVKEPRPHEAGGLYAKGIISRHYSVGQEIDIEVELTANHYGRFEIFLCPNNNPSQLATQECFDRYPLYLSGTRSFVYDIPEDGKKKAIFRYKVQLPAYLTCTQCVMQWSYYTGNQWGTCPNGTEAQGCGKSETFRNCADVSIHTSAGSAIPPLFVGLDNPYLLYYKDLSRPAPYNVFPLVVREQVCIPNALYKTIPGVEQWCQRNCLRYPPNCPAKICECPTTCEAVGEYAGNPGADVKCMDECLVYQSKCPTQRCSCYEEFSTN</sequence>
<feature type="compositionally biased region" description="Polar residues" evidence="1">
    <location>
        <begin position="48"/>
        <end position="61"/>
    </location>
</feature>
<dbReference type="AlphaFoldDB" id="A0A8J6H3F7"/>